<dbReference type="GO" id="GO:0005739">
    <property type="term" value="C:mitochondrion"/>
    <property type="evidence" value="ECO:0007669"/>
    <property type="project" value="UniProtKB-SubCell"/>
</dbReference>
<feature type="region of interest" description="Disordered" evidence="7">
    <location>
        <begin position="400"/>
        <end position="485"/>
    </location>
</feature>
<proteinExistence type="inferred from homology"/>
<organism evidence="8 9">
    <name type="scientific">Lasallia pustulata</name>
    <dbReference type="NCBI Taxonomy" id="136370"/>
    <lineage>
        <taxon>Eukaryota</taxon>
        <taxon>Fungi</taxon>
        <taxon>Dikarya</taxon>
        <taxon>Ascomycota</taxon>
        <taxon>Pezizomycotina</taxon>
        <taxon>Lecanoromycetes</taxon>
        <taxon>OSLEUM clade</taxon>
        <taxon>Umbilicariomycetidae</taxon>
        <taxon>Umbilicariales</taxon>
        <taxon>Umbilicariaceae</taxon>
        <taxon>Lasallia</taxon>
    </lineage>
</organism>
<accession>A0A1W5D4V1</accession>
<evidence type="ECO:0000256" key="2">
    <source>
        <dbReference type="ARBA" id="ARBA00008860"/>
    </source>
</evidence>
<evidence type="ECO:0000256" key="1">
    <source>
        <dbReference type="ARBA" id="ARBA00004173"/>
    </source>
</evidence>
<sequence length="485" mass="52628">MKPATRLGTLVASVGQKPTVQYGFVCLHCQHPWALAAQKGALSTSIPIPTQRRASSTSGSIPFTEKIRRKIWGTDNPPGQEDPYEFLSIAEQRRAKDKTKKDPVALAEAGPEAGVVPPDATASNYVPATTWDGLEQIGGATGWWEEAWDNEHPFHSFMGHSKITSRDQVAAAVRRAVIEVFTLQDAERPLTDAVNATDNEVIPNFENVAFSESDDASVVLDFLNTQVRQDILDSMDSRRRGPAQEVLETPPTQEASETGIEIEVTDPDNIIDLNAVAAASSEESTADEELAAHQMGELDTSDSTVTDSRWQNVSFGDSDVKFAVLKRVMQLTGVRIPDYAIRDINTAKALVGHLVKKPKPKKLAESLLVNEKLTALPNLQIFDRRYTPIDREKEVGRWKVIEKELPPTPTMSAQNSGRQSPPPSEQTDAQSGAPASGNIDAAPSAEHAKESSDDTKENVLSSNPEGPLEGAAQEKIGKEGRGVGI</sequence>
<keyword evidence="9" id="KW-1185">Reference proteome</keyword>
<dbReference type="Proteomes" id="UP000192927">
    <property type="component" value="Unassembled WGS sequence"/>
</dbReference>
<evidence type="ECO:0000256" key="6">
    <source>
        <dbReference type="ARBA" id="ARBA00035183"/>
    </source>
</evidence>
<feature type="compositionally biased region" description="Polar residues" evidence="7">
    <location>
        <begin position="410"/>
        <end position="430"/>
    </location>
</feature>
<dbReference type="GO" id="GO:0005840">
    <property type="term" value="C:ribosome"/>
    <property type="evidence" value="ECO:0007669"/>
    <property type="project" value="UniProtKB-KW"/>
</dbReference>
<comment type="subcellular location">
    <subcellularLocation>
        <location evidence="1">Mitochondrion</location>
    </subcellularLocation>
</comment>
<keyword evidence="3 8" id="KW-0689">Ribosomal protein</keyword>
<evidence type="ECO:0000256" key="4">
    <source>
        <dbReference type="ARBA" id="ARBA00023128"/>
    </source>
</evidence>
<comment type="similarity">
    <text evidence="2">Belongs to the mitochondrion-specific ribosomal protein mL50 family.</text>
</comment>
<keyword evidence="5" id="KW-0687">Ribonucleoprotein</keyword>
<keyword evidence="4" id="KW-0496">Mitochondrion</keyword>
<evidence type="ECO:0000256" key="3">
    <source>
        <dbReference type="ARBA" id="ARBA00022980"/>
    </source>
</evidence>
<dbReference type="AlphaFoldDB" id="A0A1W5D4V1"/>
<dbReference type="Pfam" id="PF10501">
    <property type="entry name" value="Ribosomal_L50"/>
    <property type="match status" value="1"/>
</dbReference>
<dbReference type="GO" id="GO:1990904">
    <property type="term" value="C:ribonucleoprotein complex"/>
    <property type="evidence" value="ECO:0007669"/>
    <property type="project" value="UniProtKB-KW"/>
</dbReference>
<feature type="compositionally biased region" description="Basic and acidic residues" evidence="7">
    <location>
        <begin position="475"/>
        <end position="485"/>
    </location>
</feature>
<feature type="compositionally biased region" description="Basic and acidic residues" evidence="7">
    <location>
        <begin position="446"/>
        <end position="457"/>
    </location>
</feature>
<evidence type="ECO:0000256" key="7">
    <source>
        <dbReference type="SAM" id="MobiDB-lite"/>
    </source>
</evidence>
<dbReference type="InterPro" id="IPR018305">
    <property type="entry name" value="Ribosomal_m50"/>
</dbReference>
<dbReference type="EMBL" id="FWEW01002281">
    <property type="protein sequence ID" value="SLM38154.1"/>
    <property type="molecule type" value="Genomic_DNA"/>
</dbReference>
<feature type="region of interest" description="Disordered" evidence="7">
    <location>
        <begin position="95"/>
        <end position="121"/>
    </location>
</feature>
<feature type="region of interest" description="Disordered" evidence="7">
    <location>
        <begin position="234"/>
        <end position="257"/>
    </location>
</feature>
<reference evidence="9" key="1">
    <citation type="submission" date="2017-03" db="EMBL/GenBank/DDBJ databases">
        <authorList>
            <person name="Sharma R."/>
            <person name="Thines M."/>
        </authorList>
    </citation>
    <scope>NUCLEOTIDE SEQUENCE [LARGE SCALE GENOMIC DNA]</scope>
</reference>
<evidence type="ECO:0000313" key="9">
    <source>
        <dbReference type="Proteomes" id="UP000192927"/>
    </source>
</evidence>
<name>A0A1W5D4V1_9LECA</name>
<evidence type="ECO:0000313" key="8">
    <source>
        <dbReference type="EMBL" id="SLM38154.1"/>
    </source>
</evidence>
<evidence type="ECO:0000256" key="5">
    <source>
        <dbReference type="ARBA" id="ARBA00023274"/>
    </source>
</evidence>
<protein>
    <recommendedName>
        <fullName evidence="6">Large ribosomal subunit protein mL50</fullName>
    </recommendedName>
</protein>